<dbReference type="GO" id="GO:0005829">
    <property type="term" value="C:cytosol"/>
    <property type="evidence" value="ECO:0007669"/>
    <property type="project" value="TreeGrafter"/>
</dbReference>
<dbReference type="InterPro" id="IPR000944">
    <property type="entry name" value="Tscrpt_reg_Rrf2"/>
</dbReference>
<keyword evidence="1" id="KW-0238">DNA-binding</keyword>
<dbReference type="SUPFAM" id="SSF46785">
    <property type="entry name" value="Winged helix' DNA-binding domain"/>
    <property type="match status" value="1"/>
</dbReference>
<proteinExistence type="predicted"/>
<organism evidence="2 3">
    <name type="scientific">Candidatus Uhrbacteria bacterium RIFCSPHIGHO2_02_FULL_60_10</name>
    <dbReference type="NCBI Taxonomy" id="1802392"/>
    <lineage>
        <taxon>Bacteria</taxon>
        <taxon>Candidatus Uhriibacteriota</taxon>
    </lineage>
</organism>
<dbReference type="Gene3D" id="1.10.10.10">
    <property type="entry name" value="Winged helix-like DNA-binding domain superfamily/Winged helix DNA-binding domain"/>
    <property type="match status" value="1"/>
</dbReference>
<protein>
    <recommendedName>
        <fullName evidence="4">Rrf2 family transcriptional regulator</fullName>
    </recommendedName>
</protein>
<comment type="caution">
    <text evidence="2">The sequence shown here is derived from an EMBL/GenBank/DDBJ whole genome shotgun (WGS) entry which is preliminary data.</text>
</comment>
<dbReference type="InterPro" id="IPR036390">
    <property type="entry name" value="WH_DNA-bd_sf"/>
</dbReference>
<dbReference type="Proteomes" id="UP000177088">
    <property type="component" value="Unassembled WGS sequence"/>
</dbReference>
<dbReference type="NCBIfam" id="TIGR00738">
    <property type="entry name" value="rrf2_super"/>
    <property type="match status" value="1"/>
</dbReference>
<dbReference type="GO" id="GO:0003700">
    <property type="term" value="F:DNA-binding transcription factor activity"/>
    <property type="evidence" value="ECO:0007669"/>
    <property type="project" value="TreeGrafter"/>
</dbReference>
<accession>A0A1F7U3F9</accession>
<dbReference type="Pfam" id="PF02082">
    <property type="entry name" value="Rrf2"/>
    <property type="match status" value="1"/>
</dbReference>
<evidence type="ECO:0000313" key="2">
    <source>
        <dbReference type="EMBL" id="OGL72378.1"/>
    </source>
</evidence>
<sequence length="152" mass="16218">MKTFLDVPQKVHHGLWLATELAGVFRSGRALSLETVSRRAGISQGYLETIAGALRRAELISGQRGQGGGYRLARDPWEISVAEIIAAIEGPLDVVPCLGGAPCDLVDECANRDVWSRLRAQMVDFLAGTSVAEAAGLGRAKKLKSPIAKKHG</sequence>
<evidence type="ECO:0008006" key="4">
    <source>
        <dbReference type="Google" id="ProtNLM"/>
    </source>
</evidence>
<dbReference type="AlphaFoldDB" id="A0A1F7U3F9"/>
<dbReference type="PROSITE" id="PS51197">
    <property type="entry name" value="HTH_RRF2_2"/>
    <property type="match status" value="1"/>
</dbReference>
<evidence type="ECO:0000313" key="3">
    <source>
        <dbReference type="Proteomes" id="UP000177088"/>
    </source>
</evidence>
<reference evidence="2 3" key="1">
    <citation type="journal article" date="2016" name="Nat. Commun.">
        <title>Thousands of microbial genomes shed light on interconnected biogeochemical processes in an aquifer system.</title>
        <authorList>
            <person name="Anantharaman K."/>
            <person name="Brown C.T."/>
            <person name="Hug L.A."/>
            <person name="Sharon I."/>
            <person name="Castelle C.J."/>
            <person name="Probst A.J."/>
            <person name="Thomas B.C."/>
            <person name="Singh A."/>
            <person name="Wilkins M.J."/>
            <person name="Karaoz U."/>
            <person name="Brodie E.L."/>
            <person name="Williams K.H."/>
            <person name="Hubbard S.S."/>
            <person name="Banfield J.F."/>
        </authorList>
    </citation>
    <scope>NUCLEOTIDE SEQUENCE [LARGE SCALE GENOMIC DNA]</scope>
</reference>
<evidence type="ECO:0000256" key="1">
    <source>
        <dbReference type="ARBA" id="ARBA00023125"/>
    </source>
</evidence>
<dbReference type="InterPro" id="IPR036388">
    <property type="entry name" value="WH-like_DNA-bd_sf"/>
</dbReference>
<dbReference type="GO" id="GO:0003677">
    <property type="term" value="F:DNA binding"/>
    <property type="evidence" value="ECO:0007669"/>
    <property type="project" value="UniProtKB-KW"/>
</dbReference>
<gene>
    <name evidence="2" type="ORF">A3C96_02835</name>
</gene>
<name>A0A1F7U3F9_9BACT</name>
<dbReference type="EMBL" id="MGEA01000096">
    <property type="protein sequence ID" value="OGL72378.1"/>
    <property type="molecule type" value="Genomic_DNA"/>
</dbReference>
<dbReference type="PANTHER" id="PTHR33221:SF5">
    <property type="entry name" value="HTH-TYPE TRANSCRIPTIONAL REGULATOR ISCR"/>
    <property type="match status" value="1"/>
</dbReference>
<dbReference type="PANTHER" id="PTHR33221">
    <property type="entry name" value="WINGED HELIX-TURN-HELIX TRANSCRIPTIONAL REGULATOR, RRF2 FAMILY"/>
    <property type="match status" value="1"/>
</dbReference>